<keyword evidence="14" id="KW-1185">Reference proteome</keyword>
<dbReference type="GO" id="GO:0008270">
    <property type="term" value="F:zinc ion binding"/>
    <property type="evidence" value="ECO:0007669"/>
    <property type="project" value="UniProtKB-UniRule"/>
</dbReference>
<evidence type="ECO:0000256" key="6">
    <source>
        <dbReference type="ARBA" id="ARBA00023049"/>
    </source>
</evidence>
<dbReference type="OrthoDB" id="291007at2759"/>
<dbReference type="SMART" id="SM00235">
    <property type="entry name" value="ZnMc"/>
    <property type="match status" value="1"/>
</dbReference>
<feature type="signal peptide" evidence="11">
    <location>
        <begin position="1"/>
        <end position="22"/>
    </location>
</feature>
<dbReference type="InterPro" id="IPR034035">
    <property type="entry name" value="Astacin-like_dom"/>
</dbReference>
<feature type="binding site" evidence="10">
    <location>
        <position position="182"/>
    </location>
    <ligand>
        <name>Zn(2+)</name>
        <dbReference type="ChEBI" id="CHEBI:29105"/>
        <note>catalytic</note>
    </ligand>
</feature>
<keyword evidence="9" id="KW-0325">Glycoprotein</keyword>
<dbReference type="EC" id="3.4.24.-" evidence="11"/>
<evidence type="ECO:0000256" key="8">
    <source>
        <dbReference type="ARBA" id="ARBA00023157"/>
    </source>
</evidence>
<comment type="caution">
    <text evidence="10">Lacks conserved residue(s) required for the propagation of feature annotation.</text>
</comment>
<dbReference type="InterPro" id="IPR006026">
    <property type="entry name" value="Peptidase_Metallo"/>
</dbReference>
<protein>
    <recommendedName>
        <fullName evidence="11">Metalloendopeptidase</fullName>
        <ecNumber evidence="11">3.4.24.-</ecNumber>
    </recommendedName>
</protein>
<dbReference type="Gene3D" id="3.40.390.10">
    <property type="entry name" value="Collagenase (Catalytic Domain)"/>
    <property type="match status" value="1"/>
</dbReference>
<keyword evidence="5 10" id="KW-0862">Zinc</keyword>
<keyword evidence="4 10" id="KW-0378">Hydrolase</keyword>
<dbReference type="PANTHER" id="PTHR10127">
    <property type="entry name" value="DISCOIDIN, CUB, EGF, LAMININ , AND ZINC METALLOPROTEASE DOMAIN CONTAINING"/>
    <property type="match status" value="1"/>
</dbReference>
<evidence type="ECO:0000313" key="13">
    <source>
        <dbReference type="EMBL" id="KAJ6637441.1"/>
    </source>
</evidence>
<evidence type="ECO:0000256" key="11">
    <source>
        <dbReference type="RuleBase" id="RU361183"/>
    </source>
</evidence>
<evidence type="ECO:0000256" key="3">
    <source>
        <dbReference type="ARBA" id="ARBA00022729"/>
    </source>
</evidence>
<gene>
    <name evidence="13" type="primary">nas-4_3</name>
    <name evidence="13" type="ORF">Bhyg_10171</name>
</gene>
<evidence type="ECO:0000256" key="7">
    <source>
        <dbReference type="ARBA" id="ARBA00023145"/>
    </source>
</evidence>
<keyword evidence="7" id="KW-0865">Zymogen</keyword>
<proteinExistence type="predicted"/>
<name>A0A9Q0RYR9_9DIPT</name>
<feature type="active site" evidence="10">
    <location>
        <position position="183"/>
    </location>
</feature>
<dbReference type="Proteomes" id="UP001151699">
    <property type="component" value="Chromosome X"/>
</dbReference>
<dbReference type="InterPro" id="IPR024079">
    <property type="entry name" value="MetalloPept_cat_dom_sf"/>
</dbReference>
<dbReference type="InterPro" id="IPR001506">
    <property type="entry name" value="Peptidase_M12A"/>
</dbReference>
<evidence type="ECO:0000256" key="10">
    <source>
        <dbReference type="PROSITE-ProRule" id="PRU01211"/>
    </source>
</evidence>
<keyword evidence="6 10" id="KW-0482">Metalloprotease</keyword>
<dbReference type="PANTHER" id="PTHR10127:SF780">
    <property type="entry name" value="METALLOENDOPEPTIDASE"/>
    <property type="match status" value="1"/>
</dbReference>
<accession>A0A9Q0RYR9</accession>
<comment type="caution">
    <text evidence="13">The sequence shown here is derived from an EMBL/GenBank/DDBJ whole genome shotgun (WGS) entry which is preliminary data.</text>
</comment>
<evidence type="ECO:0000256" key="1">
    <source>
        <dbReference type="ARBA" id="ARBA00022670"/>
    </source>
</evidence>
<dbReference type="PRINTS" id="PR00480">
    <property type="entry name" value="ASTACIN"/>
</dbReference>
<evidence type="ECO:0000259" key="12">
    <source>
        <dbReference type="PROSITE" id="PS51864"/>
    </source>
</evidence>
<keyword evidence="1 10" id="KW-0645">Protease</keyword>
<evidence type="ECO:0000256" key="5">
    <source>
        <dbReference type="ARBA" id="ARBA00022833"/>
    </source>
</evidence>
<dbReference type="EMBL" id="WJQU01000003">
    <property type="protein sequence ID" value="KAJ6637441.1"/>
    <property type="molecule type" value="Genomic_DNA"/>
</dbReference>
<comment type="cofactor">
    <cofactor evidence="10 11">
        <name>Zn(2+)</name>
        <dbReference type="ChEBI" id="CHEBI:29105"/>
    </cofactor>
    <text evidence="10 11">Binds 1 zinc ion per subunit.</text>
</comment>
<dbReference type="GO" id="GO:0004222">
    <property type="term" value="F:metalloendopeptidase activity"/>
    <property type="evidence" value="ECO:0007669"/>
    <property type="project" value="UniProtKB-UniRule"/>
</dbReference>
<evidence type="ECO:0000256" key="4">
    <source>
        <dbReference type="ARBA" id="ARBA00022801"/>
    </source>
</evidence>
<keyword evidence="3 11" id="KW-0732">Signal</keyword>
<dbReference type="SUPFAM" id="SSF55486">
    <property type="entry name" value="Metalloproteases ('zincins'), catalytic domain"/>
    <property type="match status" value="1"/>
</dbReference>
<reference evidence="13" key="1">
    <citation type="submission" date="2022-07" db="EMBL/GenBank/DDBJ databases">
        <authorList>
            <person name="Trinca V."/>
            <person name="Uliana J.V.C."/>
            <person name="Torres T.T."/>
            <person name="Ward R.J."/>
            <person name="Monesi N."/>
        </authorList>
    </citation>
    <scope>NUCLEOTIDE SEQUENCE</scope>
    <source>
        <strain evidence="13">HSMRA1968</strain>
        <tissue evidence="13">Whole embryos</tissue>
    </source>
</reference>
<organism evidence="13 14">
    <name type="scientific">Pseudolycoriella hygida</name>
    <dbReference type="NCBI Taxonomy" id="35572"/>
    <lineage>
        <taxon>Eukaryota</taxon>
        <taxon>Metazoa</taxon>
        <taxon>Ecdysozoa</taxon>
        <taxon>Arthropoda</taxon>
        <taxon>Hexapoda</taxon>
        <taxon>Insecta</taxon>
        <taxon>Pterygota</taxon>
        <taxon>Neoptera</taxon>
        <taxon>Endopterygota</taxon>
        <taxon>Diptera</taxon>
        <taxon>Nematocera</taxon>
        <taxon>Sciaroidea</taxon>
        <taxon>Sciaridae</taxon>
        <taxon>Pseudolycoriella</taxon>
    </lineage>
</organism>
<dbReference type="FunFam" id="3.40.390.10:FF:000015">
    <property type="entry name" value="Meprin A subunit"/>
    <property type="match status" value="1"/>
</dbReference>
<feature type="binding site" evidence="10">
    <location>
        <position position="192"/>
    </location>
    <ligand>
        <name>Zn(2+)</name>
        <dbReference type="ChEBI" id="CHEBI:29105"/>
        <note>catalytic</note>
    </ligand>
</feature>
<feature type="domain" description="Peptidase M12A" evidence="12">
    <location>
        <begin position="89"/>
        <end position="284"/>
    </location>
</feature>
<evidence type="ECO:0000256" key="2">
    <source>
        <dbReference type="ARBA" id="ARBA00022723"/>
    </source>
</evidence>
<dbReference type="Pfam" id="PF01400">
    <property type="entry name" value="Astacin"/>
    <property type="match status" value="1"/>
</dbReference>
<feature type="chain" id="PRO_5040543761" description="Metalloendopeptidase" evidence="11">
    <location>
        <begin position="23"/>
        <end position="323"/>
    </location>
</feature>
<keyword evidence="8" id="KW-1015">Disulfide bond</keyword>
<dbReference type="AlphaFoldDB" id="A0A9Q0RYR9"/>
<dbReference type="CDD" id="cd04280">
    <property type="entry name" value="ZnMc_astacin_like"/>
    <property type="match status" value="1"/>
</dbReference>
<evidence type="ECO:0000256" key="9">
    <source>
        <dbReference type="ARBA" id="ARBA00023180"/>
    </source>
</evidence>
<sequence length="323" mass="35994">MEKLLLATTLLCTLHLLSLVQAHPVDETLLRKLGFIDLTQYGRTIFGEPDNSTGEILAKYNPEVDAGNPEELGSYLEGDILMPLGQARNGLSATSARWAGGVVPYEIRGSFDAFQMNLIEKALNEYHTRTCIRFVPRSNQQDYISIVNGNTGCWSSVGRIGGRQEVNFQTPGCMVKVGTVVHELMHALGFLHEQNRSERDGYVYVNWNNIKAGTENNFEKASSQTTDAFGVGYDYGSVMHYSANAFSKNGQPTLVAKYSGPRMGQRDGFSGGDIAKINQMYSCQRTYNGYTYGGYSAHYPYGRYTYSYGSYPSAYNNIYYGRR</sequence>
<dbReference type="PROSITE" id="PS51864">
    <property type="entry name" value="ASTACIN"/>
    <property type="match status" value="1"/>
</dbReference>
<feature type="binding site" evidence="10">
    <location>
        <position position="186"/>
    </location>
    <ligand>
        <name>Zn(2+)</name>
        <dbReference type="ChEBI" id="CHEBI:29105"/>
        <note>catalytic</note>
    </ligand>
</feature>
<dbReference type="GO" id="GO:0006508">
    <property type="term" value="P:proteolysis"/>
    <property type="evidence" value="ECO:0007669"/>
    <property type="project" value="UniProtKB-KW"/>
</dbReference>
<evidence type="ECO:0000313" key="14">
    <source>
        <dbReference type="Proteomes" id="UP001151699"/>
    </source>
</evidence>
<keyword evidence="2 10" id="KW-0479">Metal-binding</keyword>